<dbReference type="RefSeq" id="WP_096362285.1">
    <property type="nucleotide sequence ID" value="NZ_AP017661.1"/>
</dbReference>
<evidence type="ECO:0000313" key="13">
    <source>
        <dbReference type="Proteomes" id="UP000218272"/>
    </source>
</evidence>
<evidence type="ECO:0000256" key="8">
    <source>
        <dbReference type="ARBA" id="ARBA00023077"/>
    </source>
</evidence>
<feature type="compositionally biased region" description="Low complexity" evidence="11">
    <location>
        <begin position="183"/>
        <end position="194"/>
    </location>
</feature>
<keyword evidence="4" id="KW-0410">Iron transport</keyword>
<evidence type="ECO:0000256" key="3">
    <source>
        <dbReference type="ARBA" id="ARBA00022452"/>
    </source>
</evidence>
<keyword evidence="7" id="KW-0406">Ion transport</keyword>
<evidence type="ECO:0000256" key="5">
    <source>
        <dbReference type="ARBA" id="ARBA00022692"/>
    </source>
</evidence>
<keyword evidence="9" id="KW-0472">Membrane</keyword>
<keyword evidence="8" id="KW-0798">TonB box</keyword>
<evidence type="ECO:0000256" key="11">
    <source>
        <dbReference type="SAM" id="MobiDB-lite"/>
    </source>
</evidence>
<reference evidence="12 13" key="1">
    <citation type="submission" date="2016-10" db="EMBL/GenBank/DDBJ databases">
        <title>Complete Genome Sequence of the Nonylphenol-Degrading Bacterium Sphingobium cloacae JCM 10874T.</title>
        <authorList>
            <person name="Ootsuka M."/>
            <person name="Nishizawa T."/>
            <person name="Ohta H."/>
        </authorList>
    </citation>
    <scope>NUCLEOTIDE SEQUENCE [LARGE SCALE GENOMIC DNA]</scope>
    <source>
        <strain evidence="12 13">JCM 10874</strain>
        <plasmid evidence="13">psclo_7 dna</plasmid>
    </source>
</reference>
<evidence type="ECO:0000256" key="7">
    <source>
        <dbReference type="ARBA" id="ARBA00023065"/>
    </source>
</evidence>
<keyword evidence="3" id="KW-1134">Transmembrane beta strand</keyword>
<accession>A0A1E1F909</accession>
<gene>
    <name evidence="12" type="ORF">SCLO_7000060</name>
</gene>
<keyword evidence="6" id="KW-0408">Iron</keyword>
<dbReference type="PANTHER" id="PTHR32552">
    <property type="entry name" value="FERRICHROME IRON RECEPTOR-RELATED"/>
    <property type="match status" value="1"/>
</dbReference>
<proteinExistence type="predicted"/>
<dbReference type="Proteomes" id="UP000218272">
    <property type="component" value="Plasmid pSCLO_7"/>
</dbReference>
<keyword evidence="10" id="KW-0998">Cell outer membrane</keyword>
<keyword evidence="13" id="KW-1185">Reference proteome</keyword>
<dbReference type="PANTHER" id="PTHR32552:SF81">
    <property type="entry name" value="TONB-DEPENDENT OUTER MEMBRANE RECEPTOR"/>
    <property type="match status" value="1"/>
</dbReference>
<evidence type="ECO:0000256" key="1">
    <source>
        <dbReference type="ARBA" id="ARBA00004571"/>
    </source>
</evidence>
<feature type="compositionally biased region" description="Pro residues" evidence="11">
    <location>
        <begin position="149"/>
        <end position="158"/>
    </location>
</feature>
<dbReference type="SUPFAM" id="SSF56935">
    <property type="entry name" value="Porins"/>
    <property type="match status" value="1"/>
</dbReference>
<keyword evidence="12" id="KW-0614">Plasmid</keyword>
<evidence type="ECO:0000256" key="2">
    <source>
        <dbReference type="ARBA" id="ARBA00022448"/>
    </source>
</evidence>
<dbReference type="InterPro" id="IPR036942">
    <property type="entry name" value="Beta-barrel_TonB_sf"/>
</dbReference>
<sequence>MIGEQVVGGLRQPVLASFEGVALPFSAKWQYSVRAELTQPLSGELEGFVNASVHGQSKSYSTLALTAQSRADYLIDGYALVDGAIGVKTTDERWRLTLWGKNIFNKYYVTNRYLPYDSYVRYAGRPAEYGVTAASATEPARPAALAQAPAPPAEPPSRLPRSATERRDAHMREDVEERPVVIGSGPSPTGSPSGAQRQAGRWSVLTSIVLTARPASLRLEAASKWLCNEEGDQGDML</sequence>
<dbReference type="OrthoDB" id="7468988at2"/>
<comment type="subcellular location">
    <subcellularLocation>
        <location evidence="1">Cell outer membrane</location>
        <topology evidence="1">Multi-pass membrane protein</topology>
    </subcellularLocation>
</comment>
<evidence type="ECO:0000256" key="9">
    <source>
        <dbReference type="ARBA" id="ARBA00023136"/>
    </source>
</evidence>
<evidence type="ECO:0000256" key="4">
    <source>
        <dbReference type="ARBA" id="ARBA00022496"/>
    </source>
</evidence>
<keyword evidence="5" id="KW-0812">Transmembrane</keyword>
<dbReference type="InterPro" id="IPR039426">
    <property type="entry name" value="TonB-dep_rcpt-like"/>
</dbReference>
<evidence type="ECO:0000313" key="12">
    <source>
        <dbReference type="EMBL" id="BAV67006.1"/>
    </source>
</evidence>
<name>A0A1E1F909_9SPHN</name>
<dbReference type="Gene3D" id="2.40.170.20">
    <property type="entry name" value="TonB-dependent receptor, beta-barrel domain"/>
    <property type="match status" value="1"/>
</dbReference>
<feature type="compositionally biased region" description="Basic and acidic residues" evidence="11">
    <location>
        <begin position="163"/>
        <end position="179"/>
    </location>
</feature>
<feature type="region of interest" description="Disordered" evidence="11">
    <location>
        <begin position="140"/>
        <end position="199"/>
    </location>
</feature>
<organism evidence="12 13">
    <name type="scientific">Sphingobium cloacae</name>
    <dbReference type="NCBI Taxonomy" id="120107"/>
    <lineage>
        <taxon>Bacteria</taxon>
        <taxon>Pseudomonadati</taxon>
        <taxon>Pseudomonadota</taxon>
        <taxon>Alphaproteobacteria</taxon>
        <taxon>Sphingomonadales</taxon>
        <taxon>Sphingomonadaceae</taxon>
        <taxon>Sphingobium</taxon>
    </lineage>
</organism>
<evidence type="ECO:0000256" key="6">
    <source>
        <dbReference type="ARBA" id="ARBA00023004"/>
    </source>
</evidence>
<dbReference type="GO" id="GO:0009279">
    <property type="term" value="C:cell outer membrane"/>
    <property type="evidence" value="ECO:0007669"/>
    <property type="project" value="UniProtKB-SubCell"/>
</dbReference>
<dbReference type="EMBL" id="AP017661">
    <property type="protein sequence ID" value="BAV67006.1"/>
    <property type="molecule type" value="Genomic_DNA"/>
</dbReference>
<keyword evidence="2" id="KW-0813">Transport</keyword>
<protein>
    <submittedName>
        <fullName evidence="12">Uncharacterized protein</fullName>
    </submittedName>
</protein>
<dbReference type="KEGG" id="sclo:SCLO_7000060"/>
<geneLocation type="plasmid" evidence="13">
    <name>psclo_7 dna</name>
</geneLocation>
<dbReference type="GO" id="GO:0006826">
    <property type="term" value="P:iron ion transport"/>
    <property type="evidence" value="ECO:0007669"/>
    <property type="project" value="UniProtKB-KW"/>
</dbReference>
<dbReference type="AlphaFoldDB" id="A0A1E1F909"/>
<evidence type="ECO:0000256" key="10">
    <source>
        <dbReference type="ARBA" id="ARBA00023237"/>
    </source>
</evidence>